<sequence>MDDTSGVSVWTLIGIAIFAGFLGWQIAKRKGLDKRGWAAACFFFPPAVIGVTIAKSQQRPGETQAFRNRWASLAAYDPEIKAAVERLGVLGPPAVEQFRMAYADVQTRDAIPLIVADVERRWGADGRRVGVQERS</sequence>
<feature type="transmembrane region" description="Helical" evidence="1">
    <location>
        <begin position="36"/>
        <end position="54"/>
    </location>
</feature>
<dbReference type="Proteomes" id="UP000009081">
    <property type="component" value="Chromosome"/>
</dbReference>
<gene>
    <name evidence="2" type="ordered locus">MexAM1_META1p2795</name>
</gene>
<accession>C5ATM4</accession>
<reference evidence="2 3" key="1">
    <citation type="journal article" date="2009" name="PLoS ONE">
        <title>Methylobacterium genome sequences: a reference blueprint to investigate microbial metabolism of C1 compounds from natural and industrial sources.</title>
        <authorList>
            <person name="Vuilleumier S."/>
            <person name="Chistoserdova L."/>
            <person name="Lee M.-C."/>
            <person name="Bringel F."/>
            <person name="Lajus A."/>
            <person name="Zhou Y."/>
            <person name="Gourion B."/>
            <person name="Barbe V."/>
            <person name="Chang J."/>
            <person name="Cruveiller S."/>
            <person name="Dossat C."/>
            <person name="Gillett W."/>
            <person name="Gruffaz C."/>
            <person name="Haugen E."/>
            <person name="Hourcade E."/>
            <person name="Levy R."/>
            <person name="Mangenot S."/>
            <person name="Muller E."/>
            <person name="Nadalig T."/>
            <person name="Pagni M."/>
            <person name="Penny C."/>
            <person name="Peyraud R."/>
            <person name="Robinson D.G."/>
            <person name="Roche D."/>
            <person name="Rouy Z."/>
            <person name="Saenampechek C."/>
            <person name="Salvignol G."/>
            <person name="Vallenet D."/>
            <person name="Wu Z."/>
            <person name="Marx C.J."/>
            <person name="Vorholt J.A."/>
            <person name="Olson M.V."/>
            <person name="Kaul R."/>
            <person name="Weissenbach J."/>
            <person name="Medigue C."/>
            <person name="Lidstrom M.E."/>
        </authorList>
    </citation>
    <scope>NUCLEOTIDE SEQUENCE [LARGE SCALE GENOMIC DNA]</scope>
    <source>
        <strain evidence="3">ATCC 14718 / DSM 1338 / JCM 2805 / NCIMB 9133 / AM1</strain>
    </source>
</reference>
<protein>
    <submittedName>
        <fullName evidence="2">Uncharacterized protein</fullName>
    </submittedName>
</protein>
<keyword evidence="1" id="KW-0812">Transmembrane</keyword>
<keyword evidence="1" id="KW-0472">Membrane</keyword>
<feature type="transmembrane region" description="Helical" evidence="1">
    <location>
        <begin position="6"/>
        <end position="24"/>
    </location>
</feature>
<proteinExistence type="predicted"/>
<dbReference type="STRING" id="272630.MexAM1_META1p2795"/>
<evidence type="ECO:0000256" key="1">
    <source>
        <dbReference type="SAM" id="Phobius"/>
    </source>
</evidence>
<evidence type="ECO:0000313" key="3">
    <source>
        <dbReference type="Proteomes" id="UP000009081"/>
    </source>
</evidence>
<keyword evidence="1" id="KW-1133">Transmembrane helix</keyword>
<dbReference type="RefSeq" id="WP_012753063.1">
    <property type="nucleotide sequence ID" value="NC_012808.1"/>
</dbReference>
<dbReference type="KEGG" id="mea:Mex_1p2795"/>
<organism evidence="2 3">
    <name type="scientific">Methylorubrum extorquens (strain ATCC 14718 / DSM 1338 / JCM 2805 / NCIMB 9133 / AM1)</name>
    <name type="common">Methylobacterium extorquens</name>
    <dbReference type="NCBI Taxonomy" id="272630"/>
    <lineage>
        <taxon>Bacteria</taxon>
        <taxon>Pseudomonadati</taxon>
        <taxon>Pseudomonadota</taxon>
        <taxon>Alphaproteobacteria</taxon>
        <taxon>Hyphomicrobiales</taxon>
        <taxon>Methylobacteriaceae</taxon>
        <taxon>Methylorubrum</taxon>
    </lineage>
</organism>
<dbReference type="AlphaFoldDB" id="C5ATM4"/>
<keyword evidence="3" id="KW-1185">Reference proteome</keyword>
<dbReference type="EMBL" id="CP001510">
    <property type="protein sequence ID" value="ACS40548.1"/>
    <property type="molecule type" value="Genomic_DNA"/>
</dbReference>
<evidence type="ECO:0000313" key="2">
    <source>
        <dbReference type="EMBL" id="ACS40548.1"/>
    </source>
</evidence>
<dbReference type="HOGENOM" id="CLU_1883309_0_0_5"/>
<name>C5ATM4_METEA</name>